<gene>
    <name evidence="4" type="ORF">HETSPECPRED_005078</name>
</gene>
<dbReference type="EMBL" id="CAJPDS010000030">
    <property type="protein sequence ID" value="CAF9922462.1"/>
    <property type="molecule type" value="Genomic_DNA"/>
</dbReference>
<feature type="domain" description="Azaphilone pigments biosynthesis cluster protein L N-terminal" evidence="2">
    <location>
        <begin position="22"/>
        <end position="144"/>
    </location>
</feature>
<reference evidence="4" key="1">
    <citation type="submission" date="2021-03" db="EMBL/GenBank/DDBJ databases">
        <authorList>
            <person name="Tagirdzhanova G."/>
        </authorList>
    </citation>
    <scope>NUCLEOTIDE SEQUENCE</scope>
</reference>
<accession>A0A8H3IBZ6</accession>
<comment type="caution">
    <text evidence="4">The sequence shown here is derived from an EMBL/GenBank/DDBJ whole genome shotgun (WGS) entry which is preliminary data.</text>
</comment>
<dbReference type="PANTHER" id="PTHR38886">
    <property type="entry name" value="SESA DOMAIN-CONTAINING PROTEIN"/>
    <property type="match status" value="1"/>
</dbReference>
<evidence type="ECO:0000313" key="5">
    <source>
        <dbReference type="Proteomes" id="UP000664521"/>
    </source>
</evidence>
<dbReference type="Pfam" id="PF22893">
    <property type="entry name" value="ULD_2"/>
    <property type="match status" value="1"/>
</dbReference>
<feature type="domain" description="Ubiquitin-like" evidence="3">
    <location>
        <begin position="214"/>
        <end position="299"/>
    </location>
</feature>
<evidence type="ECO:0000256" key="1">
    <source>
        <dbReference type="SAM" id="MobiDB-lite"/>
    </source>
</evidence>
<protein>
    <recommendedName>
        <fullName evidence="6">Fungal N-terminal domain-containing protein</fullName>
    </recommendedName>
</protein>
<proteinExistence type="predicted"/>
<keyword evidence="5" id="KW-1185">Reference proteome</keyword>
<evidence type="ECO:0008006" key="6">
    <source>
        <dbReference type="Google" id="ProtNLM"/>
    </source>
</evidence>
<dbReference type="OrthoDB" id="3045089at2759"/>
<feature type="region of interest" description="Disordered" evidence="1">
    <location>
        <begin position="534"/>
        <end position="556"/>
    </location>
</feature>
<dbReference type="PANTHER" id="PTHR38886:SF1">
    <property type="entry name" value="NACHT-NTPASE AND P-LOOP NTPASES N-TERMINAL DOMAIN-CONTAINING PROTEIN"/>
    <property type="match status" value="1"/>
</dbReference>
<name>A0A8H3IBZ6_9LECA</name>
<dbReference type="Pfam" id="PF17111">
    <property type="entry name" value="PigL_N"/>
    <property type="match status" value="1"/>
</dbReference>
<evidence type="ECO:0000313" key="4">
    <source>
        <dbReference type="EMBL" id="CAF9922462.1"/>
    </source>
</evidence>
<organism evidence="4 5">
    <name type="scientific">Heterodermia speciosa</name>
    <dbReference type="NCBI Taxonomy" id="116794"/>
    <lineage>
        <taxon>Eukaryota</taxon>
        <taxon>Fungi</taxon>
        <taxon>Dikarya</taxon>
        <taxon>Ascomycota</taxon>
        <taxon>Pezizomycotina</taxon>
        <taxon>Lecanoromycetes</taxon>
        <taxon>OSLEUM clade</taxon>
        <taxon>Lecanoromycetidae</taxon>
        <taxon>Caliciales</taxon>
        <taxon>Physciaceae</taxon>
        <taxon>Heterodermia</taxon>
    </lineage>
</organism>
<dbReference type="InterPro" id="IPR054464">
    <property type="entry name" value="ULD_fung"/>
</dbReference>
<dbReference type="InterPro" id="IPR031348">
    <property type="entry name" value="PigL_N"/>
</dbReference>
<sequence length="556" mass="63250">MSAGFGFSIGDLIAGIKLIKASIEAVKNAKGASGDFAALVEEIASLEDGLEAIEELHLEEKVSSKQGAAIARAVSACQKSIDDFCASIAKYQPHLRGQGSGLQASYRRIKWALCKQEDVANFRTQVARHASSINMLLVTFQVKQDLKLDRSRDIVNHSGWDHQVISILSSLSNEQRQCFLFLMQQNKQLLQSVEDLGRMIQLQDNVPPQILLGQPVILLDCFGKTAPFHLEFIDSFESFMAVMKVRFKQAGVKPSGVAKLENHEFSIQDTRRKKFVDVTQPWPTVFQPGQKVDMSMVFHRFACPPSTCPSCYGKNAIGQEEVHCQTCGLVYQSFQAIKCQCDDCERQPMDTNETVFPYMLHQPRPGDANATFPAVRLGSREDEIFEGYRRVQIISQTMALLHNRYPALQLMQDFRNFAELLLEVPAKEWQYLPRIRELQWAASQHLLQASRVPAFSTISHIDQSRQEMAEQTIRIRQDIDGLMDLMFDDQETRDIVNYIKQKHPPKRLVGYYTSMLIRRFNASSNKSMLMVEARSRRSTPKTSEQMQWRLLDSKSK</sequence>
<evidence type="ECO:0000259" key="2">
    <source>
        <dbReference type="Pfam" id="PF17111"/>
    </source>
</evidence>
<dbReference type="AlphaFoldDB" id="A0A8H3IBZ6"/>
<evidence type="ECO:0000259" key="3">
    <source>
        <dbReference type="Pfam" id="PF22893"/>
    </source>
</evidence>
<dbReference type="Proteomes" id="UP000664521">
    <property type="component" value="Unassembled WGS sequence"/>
</dbReference>